<evidence type="ECO:0000313" key="2">
    <source>
        <dbReference type="Proteomes" id="UP000198615"/>
    </source>
</evidence>
<dbReference type="EMBL" id="FNBW01000005">
    <property type="protein sequence ID" value="SDF64972.1"/>
    <property type="molecule type" value="Genomic_DNA"/>
</dbReference>
<gene>
    <name evidence="1" type="ORF">SAMN05660686_01917</name>
</gene>
<dbReference type="AlphaFoldDB" id="A0A8G2BJ41"/>
<keyword evidence="2" id="KW-1185">Reference proteome</keyword>
<proteinExistence type="predicted"/>
<reference evidence="1 2" key="1">
    <citation type="submission" date="2016-10" db="EMBL/GenBank/DDBJ databases">
        <authorList>
            <person name="Varghese N."/>
            <person name="Submissions S."/>
        </authorList>
    </citation>
    <scope>NUCLEOTIDE SEQUENCE [LARGE SCALE GENOMIC DNA]</scope>
    <source>
        <strain evidence="1 2">DSM 18839</strain>
    </source>
</reference>
<protein>
    <recommendedName>
        <fullName evidence="3">PAS domain-containing protein</fullName>
    </recommendedName>
</protein>
<dbReference type="Proteomes" id="UP000198615">
    <property type="component" value="Unassembled WGS sequence"/>
</dbReference>
<sequence length="188" mass="21533">MQLYFQNGASQRYGTSLMPLHNLNERLLTMPRLHVPVALEDIDGYPTLARCLAVWRKHSADRLPATIDPVEMPVEAIKGISLVDWDPKIEDWVIRLSATLMDQGHGRSMTGTRMLDIYRDEEYAGVRERLQTTLEAGEPSLARHEFVGSRNRRWAYMRLILPLSSDGTKRDRYCLIYDPASFGQRVGT</sequence>
<organism evidence="1 2">
    <name type="scientific">Thalassobaculum litoreum DSM 18839</name>
    <dbReference type="NCBI Taxonomy" id="1123362"/>
    <lineage>
        <taxon>Bacteria</taxon>
        <taxon>Pseudomonadati</taxon>
        <taxon>Pseudomonadota</taxon>
        <taxon>Alphaproteobacteria</taxon>
        <taxon>Rhodospirillales</taxon>
        <taxon>Thalassobaculaceae</taxon>
        <taxon>Thalassobaculum</taxon>
    </lineage>
</organism>
<accession>A0A8G2BJ41</accession>
<evidence type="ECO:0000313" key="1">
    <source>
        <dbReference type="EMBL" id="SDF64972.1"/>
    </source>
</evidence>
<comment type="caution">
    <text evidence="1">The sequence shown here is derived from an EMBL/GenBank/DDBJ whole genome shotgun (WGS) entry which is preliminary data.</text>
</comment>
<evidence type="ECO:0008006" key="3">
    <source>
        <dbReference type="Google" id="ProtNLM"/>
    </source>
</evidence>
<name>A0A8G2BJ41_9PROT</name>